<organism evidence="1 2">
    <name type="scientific">Dryococelus australis</name>
    <dbReference type="NCBI Taxonomy" id="614101"/>
    <lineage>
        <taxon>Eukaryota</taxon>
        <taxon>Metazoa</taxon>
        <taxon>Ecdysozoa</taxon>
        <taxon>Arthropoda</taxon>
        <taxon>Hexapoda</taxon>
        <taxon>Insecta</taxon>
        <taxon>Pterygota</taxon>
        <taxon>Neoptera</taxon>
        <taxon>Polyneoptera</taxon>
        <taxon>Phasmatodea</taxon>
        <taxon>Verophasmatodea</taxon>
        <taxon>Anareolatae</taxon>
        <taxon>Phasmatidae</taxon>
        <taxon>Eurycanthinae</taxon>
        <taxon>Dryococelus</taxon>
    </lineage>
</organism>
<gene>
    <name evidence="1" type="ORF">PR048_012666</name>
</gene>
<accession>A0ABQ9HQ08</accession>
<keyword evidence="2" id="KW-1185">Reference proteome</keyword>
<evidence type="ECO:0000313" key="1">
    <source>
        <dbReference type="EMBL" id="KAJ8886455.1"/>
    </source>
</evidence>
<dbReference type="Proteomes" id="UP001159363">
    <property type="component" value="Chromosome X"/>
</dbReference>
<protein>
    <submittedName>
        <fullName evidence="1">Uncharacterized protein</fullName>
    </submittedName>
</protein>
<evidence type="ECO:0000313" key="2">
    <source>
        <dbReference type="Proteomes" id="UP001159363"/>
    </source>
</evidence>
<comment type="caution">
    <text evidence="1">The sequence shown here is derived from an EMBL/GenBank/DDBJ whole genome shotgun (WGS) entry which is preliminary data.</text>
</comment>
<sequence>MTCYQTILRMFMHDIWASALKNLKRGHFKSHVKYNEGFIDHSFHVGDLVMCKKHTVSRAVDTKFLTVGWAHIKPTFLTPVTAALADPTSGAYITRDHCCQLLNGSCAISYTSMLMVLSARYSATYQYACGCKWVKGAWLEAQPKSAWVPENGMEEMPLAQRKSIQIELVPALHAEHTLSGNPTHQCQEAESMSTIGDHLQWQCITSKLCGSSPLMNNHIALASGRS</sequence>
<proteinExistence type="predicted"/>
<reference evidence="1 2" key="1">
    <citation type="submission" date="2023-02" db="EMBL/GenBank/DDBJ databases">
        <title>LHISI_Scaffold_Assembly.</title>
        <authorList>
            <person name="Stuart O.P."/>
            <person name="Cleave R."/>
            <person name="Magrath M.J.L."/>
            <person name="Mikheyev A.S."/>
        </authorList>
    </citation>
    <scope>NUCLEOTIDE SEQUENCE [LARGE SCALE GENOMIC DNA]</scope>
    <source>
        <strain evidence="1">Daus_M_001</strain>
        <tissue evidence="1">Leg muscle</tissue>
    </source>
</reference>
<dbReference type="EMBL" id="JARBHB010000004">
    <property type="protein sequence ID" value="KAJ8886455.1"/>
    <property type="molecule type" value="Genomic_DNA"/>
</dbReference>
<name>A0ABQ9HQ08_9NEOP</name>